<dbReference type="InterPro" id="IPR016167">
    <property type="entry name" value="FAD-bd_PCMH_sub1"/>
</dbReference>
<dbReference type="PROSITE" id="PS51387">
    <property type="entry name" value="FAD_PCMH"/>
    <property type="match status" value="1"/>
</dbReference>
<evidence type="ECO:0000256" key="10">
    <source>
        <dbReference type="ARBA" id="ARBA00022827"/>
    </source>
</evidence>
<comment type="cofactor">
    <cofactor evidence="1 19">
        <name>FAD</name>
        <dbReference type="ChEBI" id="CHEBI:57692"/>
    </cofactor>
</comment>
<keyword evidence="10 19" id="KW-0274">FAD</keyword>
<dbReference type="RefSeq" id="WP_323738014.1">
    <property type="nucleotide sequence ID" value="NZ_CP112932.1"/>
</dbReference>
<dbReference type="InterPro" id="IPR036318">
    <property type="entry name" value="FAD-bd_PCMH-like_sf"/>
</dbReference>
<evidence type="ECO:0000259" key="20">
    <source>
        <dbReference type="PROSITE" id="PS51387"/>
    </source>
</evidence>
<organism evidence="21 22">
    <name type="scientific">Candidatus Trichorickettsia mobilis</name>
    <dbReference type="NCBI Taxonomy" id="1346319"/>
    <lineage>
        <taxon>Bacteria</taxon>
        <taxon>Pseudomonadati</taxon>
        <taxon>Pseudomonadota</taxon>
        <taxon>Alphaproteobacteria</taxon>
        <taxon>Rickettsiales</taxon>
        <taxon>Rickettsiaceae</taxon>
        <taxon>Rickettsieae</taxon>
        <taxon>Candidatus Trichorickettsia</taxon>
    </lineage>
</organism>
<evidence type="ECO:0000256" key="2">
    <source>
        <dbReference type="ARBA" id="ARBA00003921"/>
    </source>
</evidence>
<dbReference type="EMBL" id="CP112932">
    <property type="protein sequence ID" value="WPY01224.1"/>
    <property type="molecule type" value="Genomic_DNA"/>
</dbReference>
<dbReference type="Pfam" id="PF01565">
    <property type="entry name" value="FAD_binding_4"/>
    <property type="match status" value="1"/>
</dbReference>
<evidence type="ECO:0000256" key="11">
    <source>
        <dbReference type="ARBA" id="ARBA00022857"/>
    </source>
</evidence>
<evidence type="ECO:0000256" key="4">
    <source>
        <dbReference type="ARBA" id="ARBA00004752"/>
    </source>
</evidence>
<feature type="active site" evidence="19">
    <location>
        <position position="167"/>
    </location>
</feature>
<evidence type="ECO:0000256" key="15">
    <source>
        <dbReference type="ARBA" id="ARBA00023306"/>
    </source>
</evidence>
<sequence>MSLQKVKGTYKTNYNLKHLTWFKVGGSAELFFKPFDRDDLIEFLAPNQNRLPITVIGAGSNIIIRDGGIDGVVIKLGGNFSNIEFDGYNLTAGGGCLNFNLAKFCQANAITGFEFLIGIPGTIGGGVIMNAGAYGAEFKDILLNIEAITHKGEVIMLNHQDINFTYRRSNLPKDLIITKAVFRAPLGNKDKITAKMAEINAKRTATQPIKERTSGSTFINPAPHKAWELIDQSGLRGYRIGDAGISTLHCNFMINHGNASAQDLEALGEFVRKTVLTKTGILLEWEIERRGKV</sequence>
<protein>
    <recommendedName>
        <fullName evidence="6 19">UDP-N-acetylenolpyruvoylglucosamine reductase</fullName>
        <ecNumber evidence="5 19">1.3.1.98</ecNumber>
    </recommendedName>
    <alternativeName>
        <fullName evidence="17 19">UDP-N-acetylmuramate dehydrogenase</fullName>
    </alternativeName>
</protein>
<dbReference type="NCBIfam" id="TIGR00179">
    <property type="entry name" value="murB"/>
    <property type="match status" value="1"/>
</dbReference>
<dbReference type="Pfam" id="PF02873">
    <property type="entry name" value="MurB_C"/>
    <property type="match status" value="1"/>
</dbReference>
<reference evidence="21 22" key="1">
    <citation type="submission" date="2022-10" db="EMBL/GenBank/DDBJ databases">
        <title>Host association and intracellularity evolved multiple times independently in the Rickettsiales.</title>
        <authorList>
            <person name="Castelli M."/>
            <person name="Nardi T."/>
            <person name="Gammuto L."/>
            <person name="Bellinzona G."/>
            <person name="Sabaneyeva E."/>
            <person name="Potekhin A."/>
            <person name="Serra V."/>
            <person name="Petroni G."/>
            <person name="Sassera D."/>
        </authorList>
    </citation>
    <scope>NUCLEOTIDE SEQUENCE [LARGE SCALE GENOMIC DNA]</scope>
    <source>
        <strain evidence="21 22">Kr 154-4</strain>
    </source>
</reference>
<dbReference type="Gene3D" id="3.30.43.10">
    <property type="entry name" value="Uridine Diphospho-n-acetylenolpyruvylglucosamine Reductase, domain 2"/>
    <property type="match status" value="1"/>
</dbReference>
<feature type="active site" description="Proton donor" evidence="19">
    <location>
        <position position="216"/>
    </location>
</feature>
<proteinExistence type="inferred from homology"/>
<keyword evidence="12 19" id="KW-0133">Cell shape</keyword>
<evidence type="ECO:0000256" key="8">
    <source>
        <dbReference type="ARBA" id="ARBA00022618"/>
    </source>
</evidence>
<evidence type="ECO:0000313" key="22">
    <source>
        <dbReference type="Proteomes" id="UP001326613"/>
    </source>
</evidence>
<evidence type="ECO:0000256" key="14">
    <source>
        <dbReference type="ARBA" id="ARBA00023002"/>
    </source>
</evidence>
<dbReference type="PANTHER" id="PTHR21071">
    <property type="entry name" value="UDP-N-ACETYLENOLPYRUVOYLGLUCOSAMINE REDUCTASE"/>
    <property type="match status" value="1"/>
</dbReference>
<feature type="domain" description="FAD-binding PCMH-type" evidence="20">
    <location>
        <begin position="23"/>
        <end position="202"/>
    </location>
</feature>
<dbReference type="Gene3D" id="3.30.465.10">
    <property type="match status" value="1"/>
</dbReference>
<dbReference type="Gene3D" id="3.90.78.10">
    <property type="entry name" value="UDP-N-acetylenolpyruvoylglucosamine reductase, C-terminal domain"/>
    <property type="match status" value="1"/>
</dbReference>
<evidence type="ECO:0000256" key="12">
    <source>
        <dbReference type="ARBA" id="ARBA00022960"/>
    </source>
</evidence>
<keyword evidence="15 19" id="KW-0131">Cell cycle</keyword>
<evidence type="ECO:0000256" key="17">
    <source>
        <dbReference type="ARBA" id="ARBA00031026"/>
    </source>
</evidence>
<evidence type="ECO:0000256" key="16">
    <source>
        <dbReference type="ARBA" id="ARBA00023316"/>
    </source>
</evidence>
<evidence type="ECO:0000256" key="3">
    <source>
        <dbReference type="ARBA" id="ARBA00004496"/>
    </source>
</evidence>
<evidence type="ECO:0000256" key="5">
    <source>
        <dbReference type="ARBA" id="ARBA00012518"/>
    </source>
</evidence>
<keyword evidence="16 19" id="KW-0961">Cell wall biogenesis/degradation</keyword>
<evidence type="ECO:0000256" key="18">
    <source>
        <dbReference type="ARBA" id="ARBA00048914"/>
    </source>
</evidence>
<evidence type="ECO:0000256" key="7">
    <source>
        <dbReference type="ARBA" id="ARBA00022490"/>
    </source>
</evidence>
<evidence type="ECO:0000313" key="21">
    <source>
        <dbReference type="EMBL" id="WPY01224.1"/>
    </source>
</evidence>
<comment type="catalytic activity">
    <reaction evidence="18 19">
        <text>UDP-N-acetyl-alpha-D-muramate + NADP(+) = UDP-N-acetyl-3-O-(1-carboxyvinyl)-alpha-D-glucosamine + NADPH + H(+)</text>
        <dbReference type="Rhea" id="RHEA:12248"/>
        <dbReference type="ChEBI" id="CHEBI:15378"/>
        <dbReference type="ChEBI" id="CHEBI:57783"/>
        <dbReference type="ChEBI" id="CHEBI:58349"/>
        <dbReference type="ChEBI" id="CHEBI:68483"/>
        <dbReference type="ChEBI" id="CHEBI:70757"/>
        <dbReference type="EC" id="1.3.1.98"/>
    </reaction>
</comment>
<comment type="pathway">
    <text evidence="4 19">Cell wall biogenesis; peptidoglycan biosynthesis.</text>
</comment>
<dbReference type="InterPro" id="IPR003170">
    <property type="entry name" value="MurB"/>
</dbReference>
<dbReference type="SUPFAM" id="SSF56194">
    <property type="entry name" value="Uridine diphospho-N-Acetylenolpyruvylglucosamine reductase, MurB, C-terminal domain"/>
    <property type="match status" value="1"/>
</dbReference>
<evidence type="ECO:0000256" key="1">
    <source>
        <dbReference type="ARBA" id="ARBA00001974"/>
    </source>
</evidence>
<keyword evidence="22" id="KW-1185">Reference proteome</keyword>
<dbReference type="InterPro" id="IPR006094">
    <property type="entry name" value="Oxid_FAD_bind_N"/>
</dbReference>
<dbReference type="NCBIfam" id="NF010480">
    <property type="entry name" value="PRK13905.1"/>
    <property type="match status" value="1"/>
</dbReference>
<keyword evidence="14 19" id="KW-0560">Oxidoreductase</keyword>
<evidence type="ECO:0000256" key="6">
    <source>
        <dbReference type="ARBA" id="ARBA00015188"/>
    </source>
</evidence>
<keyword evidence="9 19" id="KW-0285">Flavoprotein</keyword>
<name>A0ABZ0UWD5_9RICK</name>
<evidence type="ECO:0000256" key="13">
    <source>
        <dbReference type="ARBA" id="ARBA00022984"/>
    </source>
</evidence>
<keyword evidence="11 19" id="KW-0521">NADP</keyword>
<dbReference type="Proteomes" id="UP001326613">
    <property type="component" value="Chromosome"/>
</dbReference>
<dbReference type="PANTHER" id="PTHR21071:SF4">
    <property type="entry name" value="UDP-N-ACETYLENOLPYRUVOYLGLUCOSAMINE REDUCTASE"/>
    <property type="match status" value="1"/>
</dbReference>
<feature type="active site" evidence="19">
    <location>
        <position position="286"/>
    </location>
</feature>
<dbReference type="HAMAP" id="MF_00037">
    <property type="entry name" value="MurB"/>
    <property type="match status" value="1"/>
</dbReference>
<keyword evidence="13 19" id="KW-0573">Peptidoglycan synthesis</keyword>
<accession>A0ABZ0UWD5</accession>
<gene>
    <name evidence="19" type="primary">murB</name>
    <name evidence="21" type="ORF">Trichorick_01130</name>
</gene>
<dbReference type="InterPro" id="IPR016169">
    <property type="entry name" value="FAD-bd_PCMH_sub2"/>
</dbReference>
<keyword evidence="7 19" id="KW-0963">Cytoplasm</keyword>
<dbReference type="InterPro" id="IPR036635">
    <property type="entry name" value="MurB_C_sf"/>
</dbReference>
<evidence type="ECO:0000256" key="19">
    <source>
        <dbReference type="HAMAP-Rule" id="MF_00037"/>
    </source>
</evidence>
<evidence type="ECO:0000256" key="9">
    <source>
        <dbReference type="ARBA" id="ARBA00022630"/>
    </source>
</evidence>
<keyword evidence="8 19" id="KW-0132">Cell division</keyword>
<dbReference type="SUPFAM" id="SSF56176">
    <property type="entry name" value="FAD-binding/transporter-associated domain-like"/>
    <property type="match status" value="1"/>
</dbReference>
<comment type="similarity">
    <text evidence="19">Belongs to the MurB family.</text>
</comment>
<comment type="subcellular location">
    <subcellularLocation>
        <location evidence="3 19">Cytoplasm</location>
    </subcellularLocation>
</comment>
<comment type="function">
    <text evidence="2 19">Cell wall formation.</text>
</comment>
<dbReference type="InterPro" id="IPR011601">
    <property type="entry name" value="MurB_C"/>
</dbReference>
<dbReference type="InterPro" id="IPR016166">
    <property type="entry name" value="FAD-bd_PCMH"/>
</dbReference>
<dbReference type="EC" id="1.3.1.98" evidence="5 19"/>